<dbReference type="PANTHER" id="PTHR46586">
    <property type="entry name" value="ANKYRIN REPEAT-CONTAINING PROTEIN"/>
    <property type="match status" value="1"/>
</dbReference>
<proteinExistence type="predicted"/>
<organism evidence="1 2">
    <name type="scientific">Cavenderia fasciculata</name>
    <name type="common">Slime mold</name>
    <name type="synonym">Dictyostelium fasciculatum</name>
    <dbReference type="NCBI Taxonomy" id="261658"/>
    <lineage>
        <taxon>Eukaryota</taxon>
        <taxon>Amoebozoa</taxon>
        <taxon>Evosea</taxon>
        <taxon>Eumycetozoa</taxon>
        <taxon>Dictyostelia</taxon>
        <taxon>Acytosteliales</taxon>
        <taxon>Cavenderiaceae</taxon>
        <taxon>Cavenderia</taxon>
    </lineage>
</organism>
<keyword evidence="2" id="KW-1185">Reference proteome</keyword>
<reference evidence="2" key="1">
    <citation type="journal article" date="2011" name="Genome Res.">
        <title>Phylogeny-wide analysis of social amoeba genomes highlights ancient origins for complex intercellular communication.</title>
        <authorList>
            <person name="Heidel A.J."/>
            <person name="Lawal H.M."/>
            <person name="Felder M."/>
            <person name="Schilde C."/>
            <person name="Helps N.R."/>
            <person name="Tunggal B."/>
            <person name="Rivero F."/>
            <person name="John U."/>
            <person name="Schleicher M."/>
            <person name="Eichinger L."/>
            <person name="Platzer M."/>
            <person name="Noegel A.A."/>
            <person name="Schaap P."/>
            <person name="Gloeckner G."/>
        </authorList>
    </citation>
    <scope>NUCLEOTIDE SEQUENCE [LARGE SCALE GENOMIC DNA]</scope>
    <source>
        <strain evidence="2">SH3</strain>
    </source>
</reference>
<evidence type="ECO:0000313" key="1">
    <source>
        <dbReference type="EMBL" id="EGG22216.1"/>
    </source>
</evidence>
<dbReference type="STRING" id="1054147.F4PPA3"/>
<dbReference type="InterPro" id="IPR002110">
    <property type="entry name" value="Ankyrin_rpt"/>
</dbReference>
<dbReference type="InterPro" id="IPR052050">
    <property type="entry name" value="SecEffector_AnkRepeat"/>
</dbReference>
<dbReference type="PANTHER" id="PTHR46586:SF3">
    <property type="entry name" value="ANKYRIN REPEAT-CONTAINING PROTEIN"/>
    <property type="match status" value="1"/>
</dbReference>
<dbReference type="KEGG" id="dfa:DFA_04334"/>
<name>F4PPA3_CACFS</name>
<dbReference type="RefSeq" id="XP_004360067.1">
    <property type="nucleotide sequence ID" value="XM_004360010.1"/>
</dbReference>
<dbReference type="AlphaFoldDB" id="F4PPA3"/>
<gene>
    <name evidence="1" type="ORF">DFA_04334</name>
</gene>
<dbReference type="SUPFAM" id="SSF48403">
    <property type="entry name" value="Ankyrin repeat"/>
    <property type="match status" value="1"/>
</dbReference>
<dbReference type="InterPro" id="IPR036770">
    <property type="entry name" value="Ankyrin_rpt-contain_sf"/>
</dbReference>
<dbReference type="SMART" id="SM00248">
    <property type="entry name" value="ANK"/>
    <property type="match status" value="5"/>
</dbReference>
<evidence type="ECO:0000313" key="2">
    <source>
        <dbReference type="Proteomes" id="UP000007797"/>
    </source>
</evidence>
<accession>F4PPA3</accession>
<dbReference type="Gene3D" id="1.25.40.20">
    <property type="entry name" value="Ankyrin repeat-containing domain"/>
    <property type="match status" value="2"/>
</dbReference>
<dbReference type="Proteomes" id="UP000007797">
    <property type="component" value="Unassembled WGS sequence"/>
</dbReference>
<protein>
    <recommendedName>
        <fullName evidence="3">Ankyrin repeat-containing protein</fullName>
    </recommendedName>
</protein>
<dbReference type="OrthoDB" id="539213at2759"/>
<dbReference type="GeneID" id="14874717"/>
<dbReference type="Pfam" id="PF12796">
    <property type="entry name" value="Ank_2"/>
    <property type="match status" value="2"/>
</dbReference>
<sequence>MTTTTTTVITTTITFQSIFRAKYIRQLIFNQIDDIQKQLLYRPNAQAIYFNYNSDGRRRSLVVRTPLKGRDIIKLPRLEMISKYAMPWEFLCHYLPKDCNQILLNRRRLAITQYCCHRNATLDTLKHLLKWSTDFEFKWKYLNDADIEGEDNRLKFNQDVLEYLIKISPKKNGFLDKAMDVAIKNRYRVSIVKLLHSIKGVKLNSNHFYLACKSSSIEIVKYIHDSGVGECKNAMDIAAFNSLEIVKFLHLNRSEGATTNAMENAAKCGNIDVVKFLHENRSEGASTMAMDYASMYGYFEIVKYLHEHRSEGATTMAIEYAAQHGHIDIVKFIHQNLCEGIATNAIRYAVRYGHFEIFKYLYKTDHQTTKDIHIDDGAIVKGDMEMVTYLVETVNAKCTSETVRTALQFGKLDIFYYLYDRFSADSSIWTSNIMVEAATQGHIEIVKFLHFNKPDLDVTTWAMDLAAQNGHIEIVKFLSEHRSEGCTTEAIDRASMKGHIDMVKFLHYNRTEGSRKALQYACLFGHVEVSSFLINVRNEKCNQKIMLEVLSGHYDDIVKLILPQLLGEEGIEATQRAIKHLKHRSCYETKQLLIDHLKLLNGSSVDNQKRNNYNNNNPFKNLIDWIKSPKDNKTKK</sequence>
<dbReference type="EMBL" id="GL883009">
    <property type="protein sequence ID" value="EGG22216.1"/>
    <property type="molecule type" value="Genomic_DNA"/>
</dbReference>
<evidence type="ECO:0008006" key="3">
    <source>
        <dbReference type="Google" id="ProtNLM"/>
    </source>
</evidence>